<keyword evidence="1" id="KW-1133">Transmembrane helix</keyword>
<evidence type="ECO:0008006" key="4">
    <source>
        <dbReference type="Google" id="ProtNLM"/>
    </source>
</evidence>
<evidence type="ECO:0000313" key="3">
    <source>
        <dbReference type="Proteomes" id="UP000223596"/>
    </source>
</evidence>
<name>A0AB36THA0_ACETH</name>
<proteinExistence type="predicted"/>
<keyword evidence="1" id="KW-0812">Transmembrane</keyword>
<protein>
    <recommendedName>
        <fullName evidence="4">Bacterial Pleckstrin homology domain-containing protein</fullName>
    </recommendedName>
</protein>
<sequence length="147" mass="17056">MRRKLLKILLLIPLIFVIFVASVIIYFIVKPIPIDFSKVSKVEFYECGDISEKFRLLSLENNEDIALINGIFKNAKGDWYGKYNTPGCSFGLQVVFYEGNKKKIVELGTDDCGLIICNEAYYQIPEDDFKILEEFLERRGINIHEYI</sequence>
<keyword evidence="1" id="KW-0472">Membrane</keyword>
<feature type="transmembrane region" description="Helical" evidence="1">
    <location>
        <begin position="9"/>
        <end position="29"/>
    </location>
</feature>
<reference evidence="2 3" key="1">
    <citation type="submission" date="2017-09" db="EMBL/GenBank/DDBJ databases">
        <title>Evaluation of Pacific Biosciences Sequencing Technology to Finishing C. thermocellum Genome Sequences.</title>
        <authorList>
            <person name="Brown S."/>
        </authorList>
    </citation>
    <scope>NUCLEOTIDE SEQUENCE [LARGE SCALE GENOMIC DNA]</scope>
    <source>
        <strain evidence="2 3">AD2</strain>
    </source>
</reference>
<dbReference type="EMBL" id="PDBW01000001">
    <property type="protein sequence ID" value="PFH03219.1"/>
    <property type="molecule type" value="Genomic_DNA"/>
</dbReference>
<gene>
    <name evidence="2" type="ORF">M972_112021</name>
</gene>
<dbReference type="AlphaFoldDB" id="A0AB36THA0"/>
<organism evidence="2 3">
    <name type="scientific">Acetivibrio thermocellus AD2</name>
    <dbReference type="NCBI Taxonomy" id="1138384"/>
    <lineage>
        <taxon>Bacteria</taxon>
        <taxon>Bacillati</taxon>
        <taxon>Bacillota</taxon>
        <taxon>Clostridia</taxon>
        <taxon>Eubacteriales</taxon>
        <taxon>Oscillospiraceae</taxon>
        <taxon>Acetivibrio</taxon>
    </lineage>
</organism>
<dbReference type="RefSeq" id="WP_003512474.1">
    <property type="nucleotide sequence ID" value="NZ_CP013828.1"/>
</dbReference>
<dbReference type="GeneID" id="35804899"/>
<evidence type="ECO:0000313" key="2">
    <source>
        <dbReference type="EMBL" id="PFH03219.1"/>
    </source>
</evidence>
<comment type="caution">
    <text evidence="2">The sequence shown here is derived from an EMBL/GenBank/DDBJ whole genome shotgun (WGS) entry which is preliminary data.</text>
</comment>
<evidence type="ECO:0000256" key="1">
    <source>
        <dbReference type="SAM" id="Phobius"/>
    </source>
</evidence>
<accession>A0AB36THA0</accession>
<dbReference type="Proteomes" id="UP000223596">
    <property type="component" value="Unassembled WGS sequence"/>
</dbReference>